<organism evidence="14 15">
    <name type="scientific">Gemmatimonas groenlandica</name>
    <dbReference type="NCBI Taxonomy" id="2732249"/>
    <lineage>
        <taxon>Bacteria</taxon>
        <taxon>Pseudomonadati</taxon>
        <taxon>Gemmatimonadota</taxon>
        <taxon>Gemmatimonadia</taxon>
        <taxon>Gemmatimonadales</taxon>
        <taxon>Gemmatimonadaceae</taxon>
        <taxon>Gemmatimonas</taxon>
    </lineage>
</organism>
<dbReference type="PROSITE" id="PS50110">
    <property type="entry name" value="RESPONSE_REGULATORY"/>
    <property type="match status" value="1"/>
</dbReference>
<evidence type="ECO:0000256" key="2">
    <source>
        <dbReference type="ARBA" id="ARBA00012438"/>
    </source>
</evidence>
<dbReference type="PROSITE" id="PS50112">
    <property type="entry name" value="PAS"/>
    <property type="match status" value="1"/>
</dbReference>
<feature type="domain" description="Histidine kinase" evidence="10">
    <location>
        <begin position="289"/>
        <end position="511"/>
    </location>
</feature>
<dbReference type="InterPro" id="IPR013767">
    <property type="entry name" value="PAS_fold"/>
</dbReference>
<dbReference type="GO" id="GO:0000155">
    <property type="term" value="F:phosphorelay sensor kinase activity"/>
    <property type="evidence" value="ECO:0007669"/>
    <property type="project" value="InterPro"/>
</dbReference>
<dbReference type="GO" id="GO:0006355">
    <property type="term" value="P:regulation of DNA-templated transcription"/>
    <property type="evidence" value="ECO:0007669"/>
    <property type="project" value="InterPro"/>
</dbReference>
<dbReference type="InterPro" id="IPR036890">
    <property type="entry name" value="HATPase_C_sf"/>
</dbReference>
<keyword evidence="15" id="KW-1185">Reference proteome</keyword>
<gene>
    <name evidence="14" type="ORF">HKW67_21300</name>
</gene>
<evidence type="ECO:0000259" key="11">
    <source>
        <dbReference type="PROSITE" id="PS50110"/>
    </source>
</evidence>
<dbReference type="SMART" id="SM00091">
    <property type="entry name" value="PAS"/>
    <property type="match status" value="1"/>
</dbReference>
<dbReference type="Gene3D" id="3.30.450.20">
    <property type="entry name" value="PAS domain"/>
    <property type="match status" value="2"/>
</dbReference>
<evidence type="ECO:0000256" key="5">
    <source>
        <dbReference type="ARBA" id="ARBA00022741"/>
    </source>
</evidence>
<dbReference type="SMART" id="SM00086">
    <property type="entry name" value="PAC"/>
    <property type="match status" value="2"/>
</dbReference>
<evidence type="ECO:0000259" key="10">
    <source>
        <dbReference type="PROSITE" id="PS50109"/>
    </source>
</evidence>
<dbReference type="Pfam" id="PF00072">
    <property type="entry name" value="Response_reg"/>
    <property type="match status" value="1"/>
</dbReference>
<dbReference type="InterPro" id="IPR001610">
    <property type="entry name" value="PAC"/>
</dbReference>
<dbReference type="PANTHER" id="PTHR43065:SF46">
    <property type="entry name" value="C4-DICARBOXYLATE TRANSPORT SENSOR PROTEIN DCTB"/>
    <property type="match status" value="1"/>
</dbReference>
<keyword evidence="8" id="KW-0902">Two-component regulatory system</keyword>
<dbReference type="InterPro" id="IPR035965">
    <property type="entry name" value="PAS-like_dom_sf"/>
</dbReference>
<evidence type="ECO:0000259" key="13">
    <source>
        <dbReference type="PROSITE" id="PS50113"/>
    </source>
</evidence>
<keyword evidence="4" id="KW-0808">Transferase</keyword>
<dbReference type="Gene3D" id="1.10.287.130">
    <property type="match status" value="1"/>
</dbReference>
<evidence type="ECO:0000313" key="14">
    <source>
        <dbReference type="EMBL" id="QJR37880.1"/>
    </source>
</evidence>
<dbReference type="EMBL" id="CP053085">
    <property type="protein sequence ID" value="QJR37880.1"/>
    <property type="molecule type" value="Genomic_DNA"/>
</dbReference>
<dbReference type="PANTHER" id="PTHR43065">
    <property type="entry name" value="SENSOR HISTIDINE KINASE"/>
    <property type="match status" value="1"/>
</dbReference>
<feature type="domain" description="Response regulatory" evidence="11">
    <location>
        <begin position="531"/>
        <end position="646"/>
    </location>
</feature>
<sequence>MADAPTAVPATPNAVGSAFEGMGSHIAILNAIPAHVAVLDHMGMILVVNEAWRRFGTANSLQSEDFLTGHDYLAVCEGATGENADDAAEVAVGIRAVLDGRLSEFDIEYPCHSPTEERWFRLLVAPLQLGEHQGAVAMHVDVTIRRRAEVEAHRLASIVESSEDAIIGKTLDGRVTSWNRGAERMFGYTAAEMIGTSITRLFPVTRLAEEADILDRLRHGDSTEHFETSRVRKDGRPIEASLTVSPMRDSTGAVVGASTVARDISDRKRLERQLLQAQRLEGIGTLAGGIAHDVNNALSPIMLAVDLLRMSPQDASSRELLDAIDSNAQHSADLVRQILTFARGVEGDRIDVNVNRLVSDVERTALGTFPKEIEVRTSVADNVWRVGGDPTQLQQVLVNLCFNARDAMPTGGTLIISADNVTLDTNDAGRYLGAKVGPYVRLHVEDNGTGILPDDLERIFDLFFTTKTVGKGTGLGLSTSLAIVKSHGGFVRVDSEPGHGTKFDVYLPARTSVVHVAQDRAVERPHGHGELVLVVEDEPSIRQITQKTLEAFGYRVIVATDGAQALAIYEQHPDEIALVLIDMMMPVMDGPTAILALRTLNPTLRIIAASGLVRSGHDATASLGVRYFLAKPYSVDALLAMLRACLDDVL</sequence>
<dbReference type="SUPFAM" id="SSF52172">
    <property type="entry name" value="CheY-like"/>
    <property type="match status" value="1"/>
</dbReference>
<dbReference type="InterPro" id="IPR013656">
    <property type="entry name" value="PAS_4"/>
</dbReference>
<comment type="catalytic activity">
    <reaction evidence="1">
        <text>ATP + protein L-histidine = ADP + protein N-phospho-L-histidine.</text>
        <dbReference type="EC" id="2.7.13.3"/>
    </reaction>
</comment>
<evidence type="ECO:0000256" key="7">
    <source>
        <dbReference type="ARBA" id="ARBA00022840"/>
    </source>
</evidence>
<keyword evidence="3 9" id="KW-0597">Phosphoprotein</keyword>
<dbReference type="PROSITE" id="PS50109">
    <property type="entry name" value="HIS_KIN"/>
    <property type="match status" value="1"/>
</dbReference>
<dbReference type="Gene3D" id="3.40.50.2300">
    <property type="match status" value="1"/>
</dbReference>
<dbReference type="SMART" id="SM00387">
    <property type="entry name" value="HATPase_c"/>
    <property type="match status" value="1"/>
</dbReference>
<dbReference type="InterPro" id="IPR003661">
    <property type="entry name" value="HisK_dim/P_dom"/>
</dbReference>
<dbReference type="InterPro" id="IPR000014">
    <property type="entry name" value="PAS"/>
</dbReference>
<protein>
    <recommendedName>
        <fullName evidence="2">histidine kinase</fullName>
        <ecNumber evidence="2">2.7.13.3</ecNumber>
    </recommendedName>
</protein>
<dbReference type="SUPFAM" id="SSF47384">
    <property type="entry name" value="Homodimeric domain of signal transducing histidine kinase"/>
    <property type="match status" value="1"/>
</dbReference>
<dbReference type="PROSITE" id="PS50113">
    <property type="entry name" value="PAC"/>
    <property type="match status" value="1"/>
</dbReference>
<dbReference type="EC" id="2.7.13.3" evidence="2"/>
<accession>A0A6M4IT99</accession>
<evidence type="ECO:0000256" key="8">
    <source>
        <dbReference type="ARBA" id="ARBA00023012"/>
    </source>
</evidence>
<dbReference type="SMART" id="SM00388">
    <property type="entry name" value="HisKA"/>
    <property type="match status" value="1"/>
</dbReference>
<dbReference type="Pfam" id="PF00512">
    <property type="entry name" value="HisKA"/>
    <property type="match status" value="1"/>
</dbReference>
<dbReference type="SMART" id="SM00448">
    <property type="entry name" value="REC"/>
    <property type="match status" value="1"/>
</dbReference>
<evidence type="ECO:0000256" key="3">
    <source>
        <dbReference type="ARBA" id="ARBA00022553"/>
    </source>
</evidence>
<dbReference type="SUPFAM" id="SSF55874">
    <property type="entry name" value="ATPase domain of HSP90 chaperone/DNA topoisomerase II/histidine kinase"/>
    <property type="match status" value="1"/>
</dbReference>
<dbReference type="RefSeq" id="WP_171227316.1">
    <property type="nucleotide sequence ID" value="NZ_CP053085.1"/>
</dbReference>
<dbReference type="NCBIfam" id="TIGR00229">
    <property type="entry name" value="sensory_box"/>
    <property type="match status" value="1"/>
</dbReference>
<dbReference type="Gene3D" id="3.30.565.10">
    <property type="entry name" value="Histidine kinase-like ATPase, C-terminal domain"/>
    <property type="match status" value="1"/>
</dbReference>
<feature type="domain" description="PAC" evidence="13">
    <location>
        <begin position="224"/>
        <end position="276"/>
    </location>
</feature>
<keyword evidence="5" id="KW-0547">Nucleotide-binding</keyword>
<dbReference type="Proteomes" id="UP000500938">
    <property type="component" value="Chromosome"/>
</dbReference>
<dbReference type="Pfam" id="PF02518">
    <property type="entry name" value="HATPase_c"/>
    <property type="match status" value="1"/>
</dbReference>
<dbReference type="CDD" id="cd17546">
    <property type="entry name" value="REC_hyHK_CKI1_RcsC-like"/>
    <property type="match status" value="1"/>
</dbReference>
<dbReference type="InterPro" id="IPR004358">
    <property type="entry name" value="Sig_transdc_His_kin-like_C"/>
</dbReference>
<dbReference type="CDD" id="cd00130">
    <property type="entry name" value="PAS"/>
    <property type="match status" value="1"/>
</dbReference>
<dbReference type="InterPro" id="IPR011006">
    <property type="entry name" value="CheY-like_superfamily"/>
</dbReference>
<evidence type="ECO:0000256" key="9">
    <source>
        <dbReference type="PROSITE-ProRule" id="PRU00169"/>
    </source>
</evidence>
<dbReference type="Pfam" id="PF00989">
    <property type="entry name" value="PAS"/>
    <property type="match status" value="1"/>
</dbReference>
<dbReference type="AlphaFoldDB" id="A0A6M4IT99"/>
<reference evidence="14 15" key="1">
    <citation type="submission" date="2020-05" db="EMBL/GenBank/DDBJ databases">
        <title>Complete genome sequence of Gemmatimonas greenlandica TET16.</title>
        <authorList>
            <person name="Zeng Y."/>
        </authorList>
    </citation>
    <scope>NUCLEOTIDE SEQUENCE [LARGE SCALE GENOMIC DNA]</scope>
    <source>
        <strain evidence="14 15">TET16</strain>
    </source>
</reference>
<name>A0A6M4IT99_9BACT</name>
<dbReference type="InterPro" id="IPR036097">
    <property type="entry name" value="HisK_dim/P_sf"/>
</dbReference>
<dbReference type="InterPro" id="IPR001789">
    <property type="entry name" value="Sig_transdc_resp-reg_receiver"/>
</dbReference>
<feature type="modified residue" description="4-aspartylphosphate" evidence="9">
    <location>
        <position position="582"/>
    </location>
</feature>
<dbReference type="PRINTS" id="PR00344">
    <property type="entry name" value="BCTRLSENSOR"/>
</dbReference>
<dbReference type="GO" id="GO:0005524">
    <property type="term" value="F:ATP binding"/>
    <property type="evidence" value="ECO:0007669"/>
    <property type="project" value="UniProtKB-KW"/>
</dbReference>
<dbReference type="SUPFAM" id="SSF55785">
    <property type="entry name" value="PYP-like sensor domain (PAS domain)"/>
    <property type="match status" value="2"/>
</dbReference>
<keyword evidence="6" id="KW-0418">Kinase</keyword>
<dbReference type="Pfam" id="PF08448">
    <property type="entry name" value="PAS_4"/>
    <property type="match status" value="1"/>
</dbReference>
<evidence type="ECO:0000256" key="4">
    <source>
        <dbReference type="ARBA" id="ARBA00022679"/>
    </source>
</evidence>
<evidence type="ECO:0000313" key="15">
    <source>
        <dbReference type="Proteomes" id="UP000500938"/>
    </source>
</evidence>
<proteinExistence type="predicted"/>
<dbReference type="InterPro" id="IPR000700">
    <property type="entry name" value="PAS-assoc_C"/>
</dbReference>
<dbReference type="InterPro" id="IPR005467">
    <property type="entry name" value="His_kinase_dom"/>
</dbReference>
<evidence type="ECO:0000259" key="12">
    <source>
        <dbReference type="PROSITE" id="PS50112"/>
    </source>
</evidence>
<keyword evidence="7" id="KW-0067">ATP-binding</keyword>
<dbReference type="InterPro" id="IPR003594">
    <property type="entry name" value="HATPase_dom"/>
</dbReference>
<feature type="domain" description="PAS" evidence="12">
    <location>
        <begin position="151"/>
        <end position="197"/>
    </location>
</feature>
<dbReference type="KEGG" id="ggr:HKW67_21300"/>
<evidence type="ECO:0000256" key="6">
    <source>
        <dbReference type="ARBA" id="ARBA00022777"/>
    </source>
</evidence>
<evidence type="ECO:0000256" key="1">
    <source>
        <dbReference type="ARBA" id="ARBA00000085"/>
    </source>
</evidence>